<dbReference type="eggNOG" id="COG0462">
    <property type="taxonomic scope" value="Bacteria"/>
</dbReference>
<keyword evidence="7" id="KW-0067">ATP-binding</keyword>
<sequence>MSSIRILRGSANPPLADAVAERVGAGGGGCEVQRWADGERQVVVDDVTGHDVYIVQPTSPPVAEHTIELLLMLDACLRAGAHRITAVVPYFGYARQDHSTVAGEALGARVAAEAIAHAGADRLIVVDPHSPTLEAICPIPVEVLTAVPLLADELAPALIGRGVVIAPDLAAGERAEHFASILRASVAVVRKHRLSDTSVRALDLLGEITGRPVALVDDMIRTGATIEAAARLVRHQATDTLAAATHGPLAEGAAARLHELGLRRIVVTDSVFHAEETGQIDVRSIAPLLAETIIRMHADYRAE</sequence>
<dbReference type="GO" id="GO:0006015">
    <property type="term" value="P:5-phosphoribose 1-diphosphate biosynthetic process"/>
    <property type="evidence" value="ECO:0007669"/>
    <property type="project" value="TreeGrafter"/>
</dbReference>
<organism evidence="11 12">
    <name type="scientific">Nocardia nova SH22a</name>
    <dbReference type="NCBI Taxonomy" id="1415166"/>
    <lineage>
        <taxon>Bacteria</taxon>
        <taxon>Bacillati</taxon>
        <taxon>Actinomycetota</taxon>
        <taxon>Actinomycetes</taxon>
        <taxon>Mycobacteriales</taxon>
        <taxon>Nocardiaceae</taxon>
        <taxon>Nocardia</taxon>
    </lineage>
</organism>
<evidence type="ECO:0000256" key="3">
    <source>
        <dbReference type="ARBA" id="ARBA00022723"/>
    </source>
</evidence>
<evidence type="ECO:0000313" key="11">
    <source>
        <dbReference type="EMBL" id="AHH18312.1"/>
    </source>
</evidence>
<dbReference type="Gene3D" id="3.40.50.2020">
    <property type="match status" value="2"/>
</dbReference>
<dbReference type="PANTHER" id="PTHR10210">
    <property type="entry name" value="RIBOSE-PHOSPHATE DIPHOSPHOKINASE FAMILY MEMBER"/>
    <property type="match status" value="1"/>
</dbReference>
<dbReference type="RefSeq" id="WP_025349749.1">
    <property type="nucleotide sequence ID" value="NZ_CP006850.1"/>
</dbReference>
<evidence type="ECO:0000259" key="10">
    <source>
        <dbReference type="Pfam" id="PF13793"/>
    </source>
</evidence>
<dbReference type="Proteomes" id="UP000019150">
    <property type="component" value="Chromosome"/>
</dbReference>
<dbReference type="InterPro" id="IPR000836">
    <property type="entry name" value="PRTase_dom"/>
</dbReference>
<evidence type="ECO:0000256" key="2">
    <source>
        <dbReference type="ARBA" id="ARBA00022679"/>
    </source>
</evidence>
<dbReference type="Pfam" id="PF13793">
    <property type="entry name" value="Pribosyltran_N"/>
    <property type="match status" value="1"/>
</dbReference>
<dbReference type="GO" id="GO:0005737">
    <property type="term" value="C:cytoplasm"/>
    <property type="evidence" value="ECO:0007669"/>
    <property type="project" value="TreeGrafter"/>
</dbReference>
<dbReference type="KEGG" id="nno:NONO_c35250"/>
<dbReference type="EMBL" id="CP006850">
    <property type="protein sequence ID" value="AHH18312.1"/>
    <property type="molecule type" value="Genomic_DNA"/>
</dbReference>
<dbReference type="GO" id="GO:0004749">
    <property type="term" value="F:ribose phosphate diphosphokinase activity"/>
    <property type="evidence" value="ECO:0007669"/>
    <property type="project" value="UniProtKB-EC"/>
</dbReference>
<dbReference type="EC" id="2.7.6.1" evidence="1"/>
<evidence type="ECO:0000256" key="9">
    <source>
        <dbReference type="ARBA" id="ARBA00049535"/>
    </source>
</evidence>
<evidence type="ECO:0000256" key="1">
    <source>
        <dbReference type="ARBA" id="ARBA00013247"/>
    </source>
</evidence>
<dbReference type="HOGENOM" id="CLU_033546_2_2_11"/>
<dbReference type="GO" id="GO:0000287">
    <property type="term" value="F:magnesium ion binding"/>
    <property type="evidence" value="ECO:0007669"/>
    <property type="project" value="InterPro"/>
</dbReference>
<keyword evidence="6 11" id="KW-0418">Kinase</keyword>
<evidence type="ECO:0000313" key="12">
    <source>
        <dbReference type="Proteomes" id="UP000019150"/>
    </source>
</evidence>
<evidence type="ECO:0000256" key="6">
    <source>
        <dbReference type="ARBA" id="ARBA00022777"/>
    </source>
</evidence>
<evidence type="ECO:0000256" key="8">
    <source>
        <dbReference type="ARBA" id="ARBA00022842"/>
    </source>
</evidence>
<dbReference type="GO" id="GO:0006164">
    <property type="term" value="P:purine nucleotide biosynthetic process"/>
    <property type="evidence" value="ECO:0007669"/>
    <property type="project" value="TreeGrafter"/>
</dbReference>
<keyword evidence="2" id="KW-0808">Transferase</keyword>
<dbReference type="STRING" id="1415166.NONO_c35250"/>
<dbReference type="AlphaFoldDB" id="W5TGG9"/>
<dbReference type="InterPro" id="IPR029099">
    <property type="entry name" value="Pribosyltran_N"/>
</dbReference>
<protein>
    <recommendedName>
        <fullName evidence="1">ribose-phosphate diphosphokinase</fullName>
        <ecNumber evidence="1">2.7.6.1</ecNumber>
    </recommendedName>
</protein>
<dbReference type="SUPFAM" id="SSF53271">
    <property type="entry name" value="PRTase-like"/>
    <property type="match status" value="2"/>
</dbReference>
<keyword evidence="12" id="KW-1185">Reference proteome</keyword>
<dbReference type="GO" id="GO:0016301">
    <property type="term" value="F:kinase activity"/>
    <property type="evidence" value="ECO:0007669"/>
    <property type="project" value="UniProtKB-KW"/>
</dbReference>
<dbReference type="PATRIC" id="fig|1415166.3.peg.3613"/>
<dbReference type="PANTHER" id="PTHR10210:SF32">
    <property type="entry name" value="RIBOSE-PHOSPHATE PYROPHOSPHOKINASE 2"/>
    <property type="match status" value="1"/>
</dbReference>
<reference evidence="11 12" key="1">
    <citation type="journal article" date="2014" name="Appl. Environ. Microbiol.">
        <title>Insights into the Microbial Degradation of Rubber and Gutta-Percha by Analysis of the Complete Genome of Nocardia nova SH22a.</title>
        <authorList>
            <person name="Luo Q."/>
            <person name="Hiessl S."/>
            <person name="Poehlein A."/>
            <person name="Daniel R."/>
            <person name="Steinbuchel A."/>
        </authorList>
    </citation>
    <scope>NUCLEOTIDE SEQUENCE [LARGE SCALE GENOMIC DNA]</scope>
    <source>
        <strain evidence="11">SH22a</strain>
    </source>
</reference>
<keyword evidence="8" id="KW-0460">Magnesium</keyword>
<keyword evidence="3" id="KW-0479">Metal-binding</keyword>
<dbReference type="SMART" id="SM01400">
    <property type="entry name" value="Pribosyltran_N"/>
    <property type="match status" value="1"/>
</dbReference>
<dbReference type="CDD" id="cd06223">
    <property type="entry name" value="PRTases_typeI"/>
    <property type="match status" value="1"/>
</dbReference>
<dbReference type="GO" id="GO:0005524">
    <property type="term" value="F:ATP binding"/>
    <property type="evidence" value="ECO:0007669"/>
    <property type="project" value="UniProtKB-KW"/>
</dbReference>
<evidence type="ECO:0000256" key="7">
    <source>
        <dbReference type="ARBA" id="ARBA00022840"/>
    </source>
</evidence>
<keyword evidence="5" id="KW-0547">Nucleotide-binding</keyword>
<dbReference type="InterPro" id="IPR029057">
    <property type="entry name" value="PRTase-like"/>
</dbReference>
<dbReference type="Pfam" id="PF14572">
    <property type="entry name" value="Pribosyl_synth"/>
    <property type="match status" value="1"/>
</dbReference>
<evidence type="ECO:0000256" key="5">
    <source>
        <dbReference type="ARBA" id="ARBA00022741"/>
    </source>
</evidence>
<comment type="catalytic activity">
    <reaction evidence="9">
        <text>D-ribose 5-phosphate + ATP = 5-phospho-alpha-D-ribose 1-diphosphate + AMP + H(+)</text>
        <dbReference type="Rhea" id="RHEA:15609"/>
        <dbReference type="ChEBI" id="CHEBI:15378"/>
        <dbReference type="ChEBI" id="CHEBI:30616"/>
        <dbReference type="ChEBI" id="CHEBI:58017"/>
        <dbReference type="ChEBI" id="CHEBI:78346"/>
        <dbReference type="ChEBI" id="CHEBI:456215"/>
        <dbReference type="EC" id="2.7.6.1"/>
    </reaction>
</comment>
<feature type="domain" description="Ribose-phosphate pyrophosphokinase N-terminal" evidence="10">
    <location>
        <begin position="4"/>
        <end position="119"/>
    </location>
</feature>
<keyword evidence="4" id="KW-0545">Nucleotide biosynthesis</keyword>
<dbReference type="InterPro" id="IPR005946">
    <property type="entry name" value="Rib-P_diPkinase"/>
</dbReference>
<dbReference type="NCBIfam" id="TIGR01251">
    <property type="entry name" value="ribP_PPkin"/>
    <property type="match status" value="1"/>
</dbReference>
<gene>
    <name evidence="11" type="ORF">NONO_c35250</name>
</gene>
<dbReference type="GO" id="GO:0002189">
    <property type="term" value="C:ribose phosphate diphosphokinase complex"/>
    <property type="evidence" value="ECO:0007669"/>
    <property type="project" value="TreeGrafter"/>
</dbReference>
<name>W5TGG9_9NOCA</name>
<proteinExistence type="predicted"/>
<dbReference type="OrthoDB" id="9777067at2"/>
<evidence type="ECO:0000256" key="4">
    <source>
        <dbReference type="ARBA" id="ARBA00022727"/>
    </source>
</evidence>
<dbReference type="FunFam" id="3.40.50.2020:FF:000007">
    <property type="entry name" value="Ribose-phosphate pyrophosphokinase"/>
    <property type="match status" value="1"/>
</dbReference>
<accession>W5TGG9</accession>